<dbReference type="InterPro" id="IPR030395">
    <property type="entry name" value="GP_PDE_dom"/>
</dbReference>
<dbReference type="Gene3D" id="3.20.20.190">
    <property type="entry name" value="Phosphatidylinositol (PI) phosphodiesterase"/>
    <property type="match status" value="2"/>
</dbReference>
<dbReference type="PROSITE" id="PS51704">
    <property type="entry name" value="GP_PDE"/>
    <property type="match status" value="1"/>
</dbReference>
<evidence type="ECO:0000313" key="4">
    <source>
        <dbReference type="EMBL" id="KAK6618960.1"/>
    </source>
</evidence>
<dbReference type="InterPro" id="IPR013784">
    <property type="entry name" value="Carb-bd-like_fold"/>
</dbReference>
<gene>
    <name evidence="4" type="ORF">RUM44_003341</name>
</gene>
<dbReference type="PANTHER" id="PTHR22958:SF1">
    <property type="entry name" value="GLYCEROPHOSPHOCHOLINE PHOSPHODIESTERASE GPCPD1"/>
    <property type="match status" value="1"/>
</dbReference>
<dbReference type="InterPro" id="IPR017946">
    <property type="entry name" value="PLC-like_Pdiesterase_TIM-brl"/>
</dbReference>
<feature type="domain" description="CBM20" evidence="2">
    <location>
        <begin position="1"/>
        <end position="106"/>
    </location>
</feature>
<dbReference type="PANTHER" id="PTHR22958">
    <property type="entry name" value="GLYCEROPHOSPHORYL DIESTER PHOSPHODIESTERASE"/>
    <property type="match status" value="1"/>
</dbReference>
<evidence type="ECO:0000256" key="1">
    <source>
        <dbReference type="ARBA" id="ARBA00022801"/>
    </source>
</evidence>
<dbReference type="Pfam" id="PF25329">
    <property type="entry name" value="C2_GDE1"/>
    <property type="match status" value="1"/>
</dbReference>
<dbReference type="Pfam" id="PF00686">
    <property type="entry name" value="CBM_20"/>
    <property type="match status" value="1"/>
</dbReference>
<dbReference type="SUPFAM" id="SSF49452">
    <property type="entry name" value="Starch-binding domain-like"/>
    <property type="match status" value="1"/>
</dbReference>
<evidence type="ECO:0000259" key="2">
    <source>
        <dbReference type="PROSITE" id="PS51166"/>
    </source>
</evidence>
<dbReference type="InterPro" id="IPR013783">
    <property type="entry name" value="Ig-like_fold"/>
</dbReference>
<sequence length="720" mass="81998">MKHARLWTFRVQADTQPGELVGVTGNIPELGEWKITEKSKVVLLRKDASSPNSDDIWTVTTLIPSNADISYRFYICIIVDNEKYIIKRREVSIRPRIIEKNATSNSIDGVGKIESFDKFGYFDQCCRIDKGWLTSQALIQFKLHSSPLFFWKEKLKNRKTFIKLTPVDLTKKNNAGSILAYESTDNNSLSLDTLEIGSGSNEVWPITEICVLNDSEGELTSQRQFGREMNSDDFLVFQIQAHNIENLAYLVDFYMPRSRATEMEPPCHIGFTYILPSTMTSSEGRIVVPVTSTKHHPIGQISVDYLVIKPIEDYICDMSVSYAKYWKHSLLGLDVGHRGLGTSFKQKSCAAGVRENTIASLKEAASHGADYVEFDVQLSKDMVPVIYHDFHVCISLKRKKMNVEDMLEIPLKDLTLEQLQCLQVYHVQEGIINKQLFFDEHLDDHQPFPTLEHALEVLDPIVGFNIEIKWTMLLKDGTFELNNPFDLNAYVDSVLKVVLKHGGNRKIVFSSFHPDICTTEQQSVTHFITFPFSFIAESCISSPKVLEQQFKVPDDHLQKPSLVRVRYKQTKYPVMFLTQGVTTKYPMYYDPRCHTIPAAVYFAQSLGILGINVHTEDILKNPNQLTFAKDRGLVVFCWGDDNNDAETIKYLKELGLHAVIYDKINEFGPKKVQDNLFVSEAKEHQKQLLEVVDQIHSPSSNGDAPCPSVTMQHFARQLDS</sequence>
<dbReference type="SMART" id="SM01065">
    <property type="entry name" value="CBM_2"/>
    <property type="match status" value="1"/>
</dbReference>
<dbReference type="PROSITE" id="PS51166">
    <property type="entry name" value="CBM20"/>
    <property type="match status" value="1"/>
</dbReference>
<dbReference type="InterPro" id="IPR051578">
    <property type="entry name" value="GDPD"/>
</dbReference>
<evidence type="ECO:0008006" key="6">
    <source>
        <dbReference type="Google" id="ProtNLM"/>
    </source>
</evidence>
<dbReference type="Gene3D" id="2.60.40.10">
    <property type="entry name" value="Immunoglobulins"/>
    <property type="match status" value="1"/>
</dbReference>
<reference evidence="4 5" key="1">
    <citation type="submission" date="2023-09" db="EMBL/GenBank/DDBJ databases">
        <title>Genomes of two closely related lineages of the louse Polyplax serrata with different host specificities.</title>
        <authorList>
            <person name="Martinu J."/>
            <person name="Tarabai H."/>
            <person name="Stefka J."/>
            <person name="Hypsa V."/>
        </authorList>
    </citation>
    <scope>NUCLEOTIDE SEQUENCE [LARGE SCALE GENOMIC DNA]</scope>
    <source>
        <strain evidence="4">98ZLc_SE</strain>
    </source>
</reference>
<dbReference type="InterPro" id="IPR002044">
    <property type="entry name" value="CBM20"/>
</dbReference>
<evidence type="ECO:0000313" key="5">
    <source>
        <dbReference type="Proteomes" id="UP001359485"/>
    </source>
</evidence>
<dbReference type="SUPFAM" id="SSF51695">
    <property type="entry name" value="PLC-like phosphodiesterases"/>
    <property type="match status" value="1"/>
</dbReference>
<dbReference type="Proteomes" id="UP001359485">
    <property type="component" value="Unassembled WGS sequence"/>
</dbReference>
<dbReference type="Pfam" id="PF03009">
    <property type="entry name" value="GDPD"/>
    <property type="match status" value="2"/>
</dbReference>
<organism evidence="4 5">
    <name type="scientific">Polyplax serrata</name>
    <name type="common">Common mouse louse</name>
    <dbReference type="NCBI Taxonomy" id="468196"/>
    <lineage>
        <taxon>Eukaryota</taxon>
        <taxon>Metazoa</taxon>
        <taxon>Ecdysozoa</taxon>
        <taxon>Arthropoda</taxon>
        <taxon>Hexapoda</taxon>
        <taxon>Insecta</taxon>
        <taxon>Pterygota</taxon>
        <taxon>Neoptera</taxon>
        <taxon>Paraneoptera</taxon>
        <taxon>Psocodea</taxon>
        <taxon>Troctomorpha</taxon>
        <taxon>Phthiraptera</taxon>
        <taxon>Anoplura</taxon>
        <taxon>Polyplacidae</taxon>
        <taxon>Polyplax</taxon>
    </lineage>
</organism>
<accession>A0ABR1AG61</accession>
<keyword evidence="1" id="KW-0378">Hydrolase</keyword>
<evidence type="ECO:0000259" key="3">
    <source>
        <dbReference type="PROSITE" id="PS51704"/>
    </source>
</evidence>
<name>A0ABR1AG61_POLSC</name>
<keyword evidence="5" id="KW-1185">Reference proteome</keyword>
<dbReference type="EMBL" id="JAWJWF010000049">
    <property type="protein sequence ID" value="KAK6618960.1"/>
    <property type="molecule type" value="Genomic_DNA"/>
</dbReference>
<proteinExistence type="predicted"/>
<protein>
    <recommendedName>
        <fullName evidence="6">Glycerophosphocholine phosphodiesterase GPCPD1</fullName>
    </recommendedName>
</protein>
<dbReference type="InterPro" id="IPR057506">
    <property type="entry name" value="C2_GPCPD1"/>
</dbReference>
<feature type="domain" description="GP-PDE" evidence="3">
    <location>
        <begin position="332"/>
        <end position="671"/>
    </location>
</feature>
<comment type="caution">
    <text evidence="4">The sequence shown here is derived from an EMBL/GenBank/DDBJ whole genome shotgun (WGS) entry which is preliminary data.</text>
</comment>